<dbReference type="HOGENOM" id="CLU_504426_0_0_1"/>
<dbReference type="Gene3D" id="6.10.140.2220">
    <property type="match status" value="1"/>
</dbReference>
<dbReference type="InterPro" id="IPR046341">
    <property type="entry name" value="SET_dom_sf"/>
</dbReference>
<evidence type="ECO:0000256" key="3">
    <source>
        <dbReference type="ARBA" id="ARBA00022833"/>
    </source>
</evidence>
<keyword evidence="3" id="KW-0862">Zinc</keyword>
<organism evidence="7 8">
    <name type="scientific">Oidiodendron maius (strain Zn)</name>
    <dbReference type="NCBI Taxonomy" id="913774"/>
    <lineage>
        <taxon>Eukaryota</taxon>
        <taxon>Fungi</taxon>
        <taxon>Dikarya</taxon>
        <taxon>Ascomycota</taxon>
        <taxon>Pezizomycotina</taxon>
        <taxon>Leotiomycetes</taxon>
        <taxon>Leotiomycetes incertae sedis</taxon>
        <taxon>Myxotrichaceae</taxon>
        <taxon>Oidiodendron</taxon>
    </lineage>
</organism>
<dbReference type="Proteomes" id="UP000054321">
    <property type="component" value="Unassembled WGS sequence"/>
</dbReference>
<dbReference type="InterPro" id="IPR002893">
    <property type="entry name" value="Znf_MYND"/>
</dbReference>
<evidence type="ECO:0000313" key="7">
    <source>
        <dbReference type="EMBL" id="KIM96455.1"/>
    </source>
</evidence>
<dbReference type="PANTHER" id="PTHR12197:SF251">
    <property type="entry name" value="EG:BACR7C10.4 PROTEIN"/>
    <property type="match status" value="1"/>
</dbReference>
<reference evidence="8" key="2">
    <citation type="submission" date="2015-01" db="EMBL/GenBank/DDBJ databases">
        <title>Evolutionary Origins and Diversification of the Mycorrhizal Mutualists.</title>
        <authorList>
            <consortium name="DOE Joint Genome Institute"/>
            <consortium name="Mycorrhizal Genomics Consortium"/>
            <person name="Kohler A."/>
            <person name="Kuo A."/>
            <person name="Nagy L.G."/>
            <person name="Floudas D."/>
            <person name="Copeland A."/>
            <person name="Barry K.W."/>
            <person name="Cichocki N."/>
            <person name="Veneault-Fourrey C."/>
            <person name="LaButti K."/>
            <person name="Lindquist E.A."/>
            <person name="Lipzen A."/>
            <person name="Lundell T."/>
            <person name="Morin E."/>
            <person name="Murat C."/>
            <person name="Riley R."/>
            <person name="Ohm R."/>
            <person name="Sun H."/>
            <person name="Tunlid A."/>
            <person name="Henrissat B."/>
            <person name="Grigoriev I.V."/>
            <person name="Hibbett D.S."/>
            <person name="Martin F."/>
        </authorList>
    </citation>
    <scope>NUCLEOTIDE SEQUENCE [LARGE SCALE GENOMIC DNA]</scope>
    <source>
        <strain evidence="8">Zn</strain>
    </source>
</reference>
<feature type="domain" description="SET" evidence="5">
    <location>
        <begin position="37"/>
        <end position="310"/>
    </location>
</feature>
<evidence type="ECO:0000259" key="5">
    <source>
        <dbReference type="PROSITE" id="PS50280"/>
    </source>
</evidence>
<proteinExistence type="predicted"/>
<dbReference type="STRING" id="913774.A0A0C3GJY9"/>
<keyword evidence="2 4" id="KW-0863">Zinc-finger</keyword>
<dbReference type="PROSITE" id="PS50865">
    <property type="entry name" value="ZF_MYND_2"/>
    <property type="match status" value="1"/>
</dbReference>
<dbReference type="Pfam" id="PF01753">
    <property type="entry name" value="zf-MYND"/>
    <property type="match status" value="1"/>
</dbReference>
<feature type="domain" description="MYND-type" evidence="6">
    <location>
        <begin position="87"/>
        <end position="139"/>
    </location>
</feature>
<dbReference type="SUPFAM" id="SSF144232">
    <property type="entry name" value="HIT/MYND zinc finger-like"/>
    <property type="match status" value="1"/>
</dbReference>
<dbReference type="PANTHER" id="PTHR12197">
    <property type="entry name" value="HISTONE-LYSINE N-METHYLTRANSFERASE SMYD"/>
    <property type="match status" value="1"/>
</dbReference>
<dbReference type="CDD" id="cd20071">
    <property type="entry name" value="SET_SMYD"/>
    <property type="match status" value="1"/>
</dbReference>
<dbReference type="InterPro" id="IPR001214">
    <property type="entry name" value="SET_dom"/>
</dbReference>
<reference evidence="7 8" key="1">
    <citation type="submission" date="2014-04" db="EMBL/GenBank/DDBJ databases">
        <authorList>
            <consortium name="DOE Joint Genome Institute"/>
            <person name="Kuo A."/>
            <person name="Martino E."/>
            <person name="Perotto S."/>
            <person name="Kohler A."/>
            <person name="Nagy L.G."/>
            <person name="Floudas D."/>
            <person name="Copeland A."/>
            <person name="Barry K.W."/>
            <person name="Cichocki N."/>
            <person name="Veneault-Fourrey C."/>
            <person name="LaButti K."/>
            <person name="Lindquist E.A."/>
            <person name="Lipzen A."/>
            <person name="Lundell T."/>
            <person name="Morin E."/>
            <person name="Murat C."/>
            <person name="Sun H."/>
            <person name="Tunlid A."/>
            <person name="Henrissat B."/>
            <person name="Grigoriev I.V."/>
            <person name="Hibbett D.S."/>
            <person name="Martin F."/>
            <person name="Nordberg H.P."/>
            <person name="Cantor M.N."/>
            <person name="Hua S.X."/>
        </authorList>
    </citation>
    <scope>NUCLEOTIDE SEQUENCE [LARGE SCALE GENOMIC DNA]</scope>
    <source>
        <strain evidence="7 8">Zn</strain>
    </source>
</reference>
<evidence type="ECO:0000256" key="4">
    <source>
        <dbReference type="PROSITE-ProRule" id="PRU00134"/>
    </source>
</evidence>
<keyword evidence="1" id="KW-0479">Metal-binding</keyword>
<sequence length="540" mass="61849">MPKALRLSATQLSALEIDPANLHHPFQIIPKRVTPGKGVKVVASQTEGAGHGMIVLEGVKPGELIFEIEEPMFTIIQDGKYTSMNTCDYCFAAKEEESGFHNVISEGLKFMVCSGCKVVHYCSKECQINAWKQYHKHECRCLITLQEMGMHQSDDANPVYQATYRSLVRLLKMDQHDKISNAQRIEISACYWNQKLWQEDSDAYLEARHIAKQVSDITGTSHPEDEVLTLLLKLAANEIKMTFHLLRPLGRSYKCNSPYVVKAGRCFDPFASMINHSCDPNALWHFEGRKLRLVASQILSPGEEICVSYIKYTNYNVRQQELQRGWGFICNCDVCLVGKYGINSEPVFNRVIHPLPMAPQELSFTRAALDSEDIDAVEMEMAIFHLMIHLANRRIRHALGGNRKEALRSCVRQYTLAHEMKPKIDESEFLDILYHMVHLIHDQDFEIGCDAISFLSLHLLHEKMLHAKAAFGADSSLYRFETMEYHKLTMTWGKRTGKKWIDLCEKKPLKAKFDKNLDLLQRWAGDLSGCVPERKIKERK</sequence>
<dbReference type="InParanoid" id="A0A0C3GJY9"/>
<dbReference type="Gene3D" id="2.170.270.10">
    <property type="entry name" value="SET domain"/>
    <property type="match status" value="1"/>
</dbReference>
<dbReference type="PROSITE" id="PS50280">
    <property type="entry name" value="SET"/>
    <property type="match status" value="1"/>
</dbReference>
<dbReference type="SUPFAM" id="SSF82199">
    <property type="entry name" value="SET domain"/>
    <property type="match status" value="1"/>
</dbReference>
<name>A0A0C3GJY9_OIDMZ</name>
<gene>
    <name evidence="7" type="ORF">OIDMADRAFT_33104</name>
</gene>
<dbReference type="AlphaFoldDB" id="A0A0C3GJY9"/>
<evidence type="ECO:0000259" key="6">
    <source>
        <dbReference type="PROSITE" id="PS50865"/>
    </source>
</evidence>
<protein>
    <submittedName>
        <fullName evidence="7">Uncharacterized protein</fullName>
    </submittedName>
</protein>
<dbReference type="Pfam" id="PF00856">
    <property type="entry name" value="SET"/>
    <property type="match status" value="1"/>
</dbReference>
<evidence type="ECO:0000256" key="2">
    <source>
        <dbReference type="ARBA" id="ARBA00022771"/>
    </source>
</evidence>
<evidence type="ECO:0000256" key="1">
    <source>
        <dbReference type="ARBA" id="ARBA00022723"/>
    </source>
</evidence>
<dbReference type="GO" id="GO:0005634">
    <property type="term" value="C:nucleus"/>
    <property type="evidence" value="ECO:0007669"/>
    <property type="project" value="TreeGrafter"/>
</dbReference>
<dbReference type="OrthoDB" id="5945798at2759"/>
<accession>A0A0C3GJY9</accession>
<keyword evidence="8" id="KW-1185">Reference proteome</keyword>
<evidence type="ECO:0000313" key="8">
    <source>
        <dbReference type="Proteomes" id="UP000054321"/>
    </source>
</evidence>
<dbReference type="InterPro" id="IPR050869">
    <property type="entry name" value="H3K4_H4K5_MeTrfase"/>
</dbReference>
<dbReference type="Gene3D" id="1.10.220.160">
    <property type="match status" value="1"/>
</dbReference>
<dbReference type="EMBL" id="KN832884">
    <property type="protein sequence ID" value="KIM96455.1"/>
    <property type="molecule type" value="Genomic_DNA"/>
</dbReference>
<dbReference type="GO" id="GO:0008270">
    <property type="term" value="F:zinc ion binding"/>
    <property type="evidence" value="ECO:0007669"/>
    <property type="project" value="UniProtKB-KW"/>
</dbReference>